<feature type="non-terminal residue" evidence="2">
    <location>
        <position position="1"/>
    </location>
</feature>
<dbReference type="CDD" id="cd00117">
    <property type="entry name" value="TFP"/>
    <property type="match status" value="1"/>
</dbReference>
<organism evidence="2 3">
    <name type="scientific">Pocillopora meandrina</name>
    <dbReference type="NCBI Taxonomy" id="46732"/>
    <lineage>
        <taxon>Eukaryota</taxon>
        <taxon>Metazoa</taxon>
        <taxon>Cnidaria</taxon>
        <taxon>Anthozoa</taxon>
        <taxon>Hexacorallia</taxon>
        <taxon>Scleractinia</taxon>
        <taxon>Astrocoeniina</taxon>
        <taxon>Pocilloporidae</taxon>
        <taxon>Pocillopora</taxon>
    </lineage>
</organism>
<reference evidence="2 3" key="1">
    <citation type="submission" date="2022-05" db="EMBL/GenBank/DDBJ databases">
        <authorList>
            <consortium name="Genoscope - CEA"/>
            <person name="William W."/>
        </authorList>
    </citation>
    <scope>NUCLEOTIDE SEQUENCE [LARGE SCALE GENOMIC DNA]</scope>
</reference>
<sequence length="148" mass="16102">LSKLQVIIQLLFTLRVVCFSFIAVSGLKCHHCLSSSSLYDCGKSSEKIECPEIADNCANISTEVEASVGSIKSYFYGCATKKMCDDAREQLKVCQKISGGGYKVKCNITCCNGDLCSPIVTSQSTMPLSGHFFLLPVIISALSYLKDY</sequence>
<evidence type="ECO:0000313" key="3">
    <source>
        <dbReference type="Proteomes" id="UP001159428"/>
    </source>
</evidence>
<dbReference type="Proteomes" id="UP001159428">
    <property type="component" value="Unassembled WGS sequence"/>
</dbReference>
<gene>
    <name evidence="2" type="ORF">PMEA_00035076</name>
</gene>
<name>A0AAU9W8W4_9CNID</name>
<keyword evidence="1" id="KW-0812">Transmembrane</keyword>
<proteinExistence type="predicted"/>
<keyword evidence="1" id="KW-0472">Membrane</keyword>
<evidence type="ECO:0000313" key="2">
    <source>
        <dbReference type="EMBL" id="CAH3103328.1"/>
    </source>
</evidence>
<dbReference type="AlphaFoldDB" id="A0AAU9W8W4"/>
<dbReference type="Gene3D" id="2.10.60.10">
    <property type="entry name" value="CD59"/>
    <property type="match status" value="1"/>
</dbReference>
<keyword evidence="1" id="KW-1133">Transmembrane helix</keyword>
<evidence type="ECO:0000256" key="1">
    <source>
        <dbReference type="SAM" id="Phobius"/>
    </source>
</evidence>
<protein>
    <recommendedName>
        <fullName evidence="4">UPAR/Ly6 domain-containing protein</fullName>
    </recommendedName>
</protein>
<dbReference type="InterPro" id="IPR045860">
    <property type="entry name" value="Snake_toxin-like_sf"/>
</dbReference>
<dbReference type="EMBL" id="CALNXJ010000009">
    <property type="protein sequence ID" value="CAH3103328.1"/>
    <property type="molecule type" value="Genomic_DNA"/>
</dbReference>
<accession>A0AAU9W8W4</accession>
<evidence type="ECO:0008006" key="4">
    <source>
        <dbReference type="Google" id="ProtNLM"/>
    </source>
</evidence>
<feature type="transmembrane region" description="Helical" evidence="1">
    <location>
        <begin position="6"/>
        <end position="27"/>
    </location>
</feature>
<comment type="caution">
    <text evidence="2">The sequence shown here is derived from an EMBL/GenBank/DDBJ whole genome shotgun (WGS) entry which is preliminary data.</text>
</comment>
<dbReference type="SUPFAM" id="SSF57302">
    <property type="entry name" value="Snake toxin-like"/>
    <property type="match status" value="1"/>
</dbReference>
<keyword evidence="3" id="KW-1185">Reference proteome</keyword>